<accession>A0A2T1AI75</accession>
<dbReference type="AlphaFoldDB" id="A0A2T1AI75"/>
<dbReference type="RefSeq" id="WP_165798107.1">
    <property type="nucleotide sequence ID" value="NZ_PVUF01000004.1"/>
</dbReference>
<dbReference type="Proteomes" id="UP000237718">
    <property type="component" value="Unassembled WGS sequence"/>
</dbReference>
<sequence length="55" mass="5345">MQTSVGNHSAAIDQISTGVDGLKAEYVMRASASGVVGGAVIGADAGDGRGVGVQR</sequence>
<evidence type="ECO:0000313" key="2">
    <source>
        <dbReference type="Proteomes" id="UP000237718"/>
    </source>
</evidence>
<comment type="caution">
    <text evidence="1">The sequence shown here is derived from an EMBL/GenBank/DDBJ whole genome shotgun (WGS) entry which is preliminary data.</text>
</comment>
<protein>
    <submittedName>
        <fullName evidence="1">Uncharacterized protein</fullName>
    </submittedName>
</protein>
<dbReference type="EMBL" id="PVUF01000004">
    <property type="protein sequence ID" value="PRZ48309.1"/>
    <property type="molecule type" value="Genomic_DNA"/>
</dbReference>
<name>A0A2T1AI75_TRISK</name>
<evidence type="ECO:0000313" key="1">
    <source>
        <dbReference type="EMBL" id="PRZ48309.1"/>
    </source>
</evidence>
<reference evidence="1 2" key="1">
    <citation type="submission" date="2018-03" db="EMBL/GenBank/DDBJ databases">
        <title>Genomic Encyclopedia of Archaeal and Bacterial Type Strains, Phase II (KMG-II): from individual species to whole genera.</title>
        <authorList>
            <person name="Goeker M."/>
        </authorList>
    </citation>
    <scope>NUCLEOTIDE SEQUENCE [LARGE SCALE GENOMIC DNA]</scope>
    <source>
        <strain evidence="1 2">DSM 25328</strain>
    </source>
</reference>
<proteinExistence type="predicted"/>
<organism evidence="1 2">
    <name type="scientific">Tritonibacter scottomollicae</name>
    <name type="common">Epibacterium scottomollicae</name>
    <dbReference type="NCBI Taxonomy" id="483013"/>
    <lineage>
        <taxon>Bacteria</taxon>
        <taxon>Pseudomonadati</taxon>
        <taxon>Pseudomonadota</taxon>
        <taxon>Alphaproteobacteria</taxon>
        <taxon>Rhodobacterales</taxon>
        <taxon>Paracoccaceae</taxon>
        <taxon>Tritonibacter</taxon>
    </lineage>
</organism>
<gene>
    <name evidence="1" type="ORF">CLV89_104137</name>
</gene>